<dbReference type="EMBL" id="KZ819903">
    <property type="protein sequence ID" value="PWN50722.1"/>
    <property type="molecule type" value="Genomic_DNA"/>
</dbReference>
<evidence type="ECO:0000313" key="1">
    <source>
        <dbReference type="EMBL" id="PWN50722.1"/>
    </source>
</evidence>
<reference evidence="1 2" key="1">
    <citation type="journal article" date="2018" name="Mol. Biol. Evol.">
        <title>Broad Genomic Sampling Reveals a Smut Pathogenic Ancestry of the Fungal Clade Ustilaginomycotina.</title>
        <authorList>
            <person name="Kijpornyongpan T."/>
            <person name="Mondo S.J."/>
            <person name="Barry K."/>
            <person name="Sandor L."/>
            <person name="Lee J."/>
            <person name="Lipzen A."/>
            <person name="Pangilinan J."/>
            <person name="LaButti K."/>
            <person name="Hainaut M."/>
            <person name="Henrissat B."/>
            <person name="Grigoriev I.V."/>
            <person name="Spatafora J.W."/>
            <person name="Aime M.C."/>
        </authorList>
    </citation>
    <scope>NUCLEOTIDE SEQUENCE [LARGE SCALE GENOMIC DNA]</scope>
    <source>
        <strain evidence="1 2">SA 807</strain>
    </source>
</reference>
<gene>
    <name evidence="1" type="ORF">IE53DRAFT_386958</name>
</gene>
<name>A0ACD0NY83_9BASI</name>
<protein>
    <submittedName>
        <fullName evidence="1">Uncharacterized protein</fullName>
    </submittedName>
</protein>
<dbReference type="Proteomes" id="UP000245626">
    <property type="component" value="Unassembled WGS sequence"/>
</dbReference>
<organism evidence="1 2">
    <name type="scientific">Violaceomyces palustris</name>
    <dbReference type="NCBI Taxonomy" id="1673888"/>
    <lineage>
        <taxon>Eukaryota</taxon>
        <taxon>Fungi</taxon>
        <taxon>Dikarya</taxon>
        <taxon>Basidiomycota</taxon>
        <taxon>Ustilaginomycotina</taxon>
        <taxon>Ustilaginomycetes</taxon>
        <taxon>Violaceomycetales</taxon>
        <taxon>Violaceomycetaceae</taxon>
        <taxon>Violaceomyces</taxon>
    </lineage>
</organism>
<proteinExistence type="predicted"/>
<keyword evidence="2" id="KW-1185">Reference proteome</keyword>
<accession>A0ACD0NY83</accession>
<evidence type="ECO:0000313" key="2">
    <source>
        <dbReference type="Proteomes" id="UP000245626"/>
    </source>
</evidence>
<sequence>MSRPPSGSSFHQPPYKLPTSTLSNPAPTDSPSTIRNHDRPQSSVAVAPGGERRRPKRRKLRFTSQLCQDPSTHLLRPLNSDGSRNIEWERYQSTLRLKSKWERIYEKFKDAHLEDQDEIYLGRTDVRGDEIRIIKDRGTVRRLEGEIKFGSLLKGEDFDFSRLARDDPTPLTITSSSTSSSSPAHTSLPSSSTAKATGLAPSRSDGQIPSLGSDGVTGFGGDTDGGTQEGLDVDGDGKARASFWGPVDSDEDEIGGWGETGLILPQFPQDGPRLLYRTTISSNPFDQDPQQEEEEEEEEASSSEEEGFDPDLLEFLKAEAKRKEICGSEDEEEDEDDQVVDFGDPFWGDDGHLAPPSPTSITTTDRDPPSNSGGINQLNLQPLDYSLSDDEIDLISVSSEDTDDELEHTTEEKRENVEMLLRSKDPFTLPYDDVRGLARLLGFASIRDPPPNRLPRPPLGLALTPSRSATPSSQDPLLLSARDRLIASSKPPKFSLGGPRLLNPTSSIPTPPPTSSNSEASDSSCARKKGMQKVDSKHLAQPPPLKASLESKSFKSQDSIPFVLIEVQGKDHSHLPPPKTPTSKSLFQLPSTKGRKGKVVEVSGNSPSEAAGNAAWPADSSSSNEKSKVVEVTVTTEKGRKRSLSQDSSSDPNKRKGGVTKEEGKKASGLTVVDGPLSVRRTRHAKGPGSSSEKRDDREDRLDGTARDRTLVEEVVDDMELDLNLIEDSQKVAENLGQEGDGRTRDASSNVFKGPEEVSKISELAGASKERAKVGITPSPSSSKPSSDPLKSTPTSGIQPSVSHTTPPSEVKRDSAKKWNRKIPSSLSRNSNRSKVAFSPRKNQDGDEEEEEEEEDFWQLSVFFSKSFGYGLSTPIKVEEGSGGEGGEGGETSLEGSVGKKGKGCGGDKSVCEKSFCMLCGGASTPSKYGFDKLKVWEEQEQEGGRSRSRRKKKGNVDLVEKKVERKTGGGAVDLESRKVGEGEGHHDLPRGGGGLEMGQSDILVGRLGGGGGPHMVEGGGDIFGSRLIKT</sequence>